<dbReference type="PANTHER" id="PTHR10026">
    <property type="entry name" value="CYCLIN"/>
    <property type="match status" value="1"/>
</dbReference>
<proteinExistence type="predicted"/>
<dbReference type="GO" id="GO:0016538">
    <property type="term" value="F:cyclin-dependent protein serine/threonine kinase regulator activity"/>
    <property type="evidence" value="ECO:0007669"/>
    <property type="project" value="InterPro"/>
</dbReference>
<dbReference type="Gene3D" id="1.10.472.10">
    <property type="entry name" value="Cyclin-like"/>
    <property type="match status" value="2"/>
</dbReference>
<feature type="compositionally biased region" description="Polar residues" evidence="1">
    <location>
        <begin position="378"/>
        <end position="390"/>
    </location>
</feature>
<reference evidence="2" key="1">
    <citation type="journal article" date="2020" name="Mol. Plant Microbe Interact.">
        <title>Genome Sequence of the Biocontrol Agent Coniothyrium minitans strain Conio (IMI 134523).</title>
        <authorList>
            <person name="Patel D."/>
            <person name="Shittu T.A."/>
            <person name="Baroncelli R."/>
            <person name="Muthumeenakshi S."/>
            <person name="Osborne T.H."/>
            <person name="Janganan T.K."/>
            <person name="Sreenivasaprasad S."/>
        </authorList>
    </citation>
    <scope>NUCLEOTIDE SEQUENCE</scope>
    <source>
        <strain evidence="2">Conio</strain>
    </source>
</reference>
<evidence type="ECO:0000256" key="1">
    <source>
        <dbReference type="SAM" id="MobiDB-lite"/>
    </source>
</evidence>
<comment type="caution">
    <text evidence="2">The sequence shown here is derived from an EMBL/GenBank/DDBJ whole genome shotgun (WGS) entry which is preliminary data.</text>
</comment>
<feature type="compositionally biased region" description="Polar residues" evidence="1">
    <location>
        <begin position="348"/>
        <end position="371"/>
    </location>
</feature>
<dbReference type="SUPFAM" id="SSF47954">
    <property type="entry name" value="Cyclin-like"/>
    <property type="match status" value="2"/>
</dbReference>
<feature type="region of interest" description="Disordered" evidence="1">
    <location>
        <begin position="284"/>
        <end position="313"/>
    </location>
</feature>
<dbReference type="InterPro" id="IPR036915">
    <property type="entry name" value="Cyclin-like_sf"/>
</dbReference>
<gene>
    <name evidence="2" type="ORF">PMIN01_02603</name>
</gene>
<protein>
    <submittedName>
        <fullName evidence="2">Cyclin-L2</fullName>
    </submittedName>
</protein>
<organism evidence="2 3">
    <name type="scientific">Paraphaeosphaeria minitans</name>
    <dbReference type="NCBI Taxonomy" id="565426"/>
    <lineage>
        <taxon>Eukaryota</taxon>
        <taxon>Fungi</taxon>
        <taxon>Dikarya</taxon>
        <taxon>Ascomycota</taxon>
        <taxon>Pezizomycotina</taxon>
        <taxon>Dothideomycetes</taxon>
        <taxon>Pleosporomycetidae</taxon>
        <taxon>Pleosporales</taxon>
        <taxon>Massarineae</taxon>
        <taxon>Didymosphaeriaceae</taxon>
        <taxon>Paraphaeosphaeria</taxon>
    </lineage>
</organism>
<sequence length="621" mass="66993">MQPSPLANPLATVAQLETSGSQLDGVPQDLENSVRFAGAQLTQAAGILLRLPQEVIAQALVVFLRFWVGGEGGSLVEFGAEQVSAASLYTTSKLSAWPKSPRSIINAYAYLLTLQSLYPPPEQPKPESYYVSEGTYQTRRITLFQTEQRILQTLGFHLHVSLPYTLCITYLQALDVFSHPRATELAKRAVAYLNTALLSPQMLYLTHQPSSLATAAIYLAAKETGIKMPDVEWWEVFDTDREELGFLVVGLLSVESFAEEERAKWESRKIPMTVDELEAEMKRGDGTSQHPEYNINKDSPHFTRGPNGKRLAPVSQYNSAVGRVLAKGRTTGQIGSDSALPFSLPGKTHSNNPDAATRPRNFSRTLSSTPRPSDRDTLFSQTPLSSPYTVSHDTSHAFIATGRPVRIHHPISPTASAPQAPPGPTQKEEKEKPCSLCNQTPSTPAPSSAFSHICRECRRFVFLPPPAAHFTITALQPSRLLPPIPPRKNVPQALKCTGCVAVPGYLVADFGRVCAGEEMACRVCGCLSREGLAELGAGGLAGLSVSGEMRTWLKAVVSPGQGRGSGRAVLERSQSEPARSAVAEDVVAASSAAKGGSLRRTGAVRRGASGRETERVINSGS</sequence>
<dbReference type="FunFam" id="1.10.472.10:FF:000126">
    <property type="entry name" value="Cyclin domain protein"/>
    <property type="match status" value="1"/>
</dbReference>
<dbReference type="Proteomes" id="UP000756921">
    <property type="component" value="Unassembled WGS sequence"/>
</dbReference>
<dbReference type="AlphaFoldDB" id="A0A9P6GR16"/>
<name>A0A9P6GR16_9PLEO</name>
<dbReference type="GO" id="GO:0006357">
    <property type="term" value="P:regulation of transcription by RNA polymerase II"/>
    <property type="evidence" value="ECO:0007669"/>
    <property type="project" value="InterPro"/>
</dbReference>
<feature type="region of interest" description="Disordered" evidence="1">
    <location>
        <begin position="594"/>
        <end position="621"/>
    </location>
</feature>
<feature type="region of interest" description="Disordered" evidence="1">
    <location>
        <begin position="408"/>
        <end position="438"/>
    </location>
</feature>
<feature type="region of interest" description="Disordered" evidence="1">
    <location>
        <begin position="329"/>
        <end position="390"/>
    </location>
</feature>
<evidence type="ECO:0000313" key="3">
    <source>
        <dbReference type="Proteomes" id="UP000756921"/>
    </source>
</evidence>
<dbReference type="EMBL" id="WJXW01000002">
    <property type="protein sequence ID" value="KAF9739968.1"/>
    <property type="molecule type" value="Genomic_DNA"/>
</dbReference>
<dbReference type="InterPro" id="IPR043198">
    <property type="entry name" value="Cyclin/Ssn8"/>
</dbReference>
<accession>A0A9P6GR16</accession>
<dbReference type="OrthoDB" id="10264655at2759"/>
<evidence type="ECO:0000313" key="2">
    <source>
        <dbReference type="EMBL" id="KAF9739968.1"/>
    </source>
</evidence>
<keyword evidence="3" id="KW-1185">Reference proteome</keyword>
<feature type="region of interest" description="Disordered" evidence="1">
    <location>
        <begin position="560"/>
        <end position="582"/>
    </location>
</feature>